<keyword evidence="1 6" id="KW-0349">Heme</keyword>
<dbReference type="CDD" id="cd20654">
    <property type="entry name" value="CYP82"/>
    <property type="match status" value="1"/>
</dbReference>
<evidence type="ECO:0008006" key="11">
    <source>
        <dbReference type="Google" id="ProtNLM"/>
    </source>
</evidence>
<evidence type="ECO:0000256" key="1">
    <source>
        <dbReference type="ARBA" id="ARBA00022617"/>
    </source>
</evidence>
<dbReference type="InterPro" id="IPR050651">
    <property type="entry name" value="Plant_Cytochrome_P450_Monoox"/>
</dbReference>
<sequence>MNIAIPVGAFGIMLLFSYLYIISWRSKFAKRKKMPPEAKGAWPIIGHLHMLGGARSLLHITLGEMADEYGPLFTVWLGTKQTVVVSSREMAKECFTENDLALSSRPKFLASEHLCYNYAMFGIAPHGPYWREMRKISTLELLSNHRLDLLKHVRASEVEISIKELHKLWAQQKDERGQLLVEMKQWFYDLALNIIGRMVAGKRYYGSGAGSEEARQCQKMLTEVFHMMGTLVVADYIPFLRPFDLFGHEKHMKAVSKELDSILQGWIDEHRQRRTSDSNFGQQEDFIDTLLSVLDGTNLGGYEPDDVNKSTVLDMLGGSDTISIVLTWALSLLLNNPRILQNAQHELTLHVGKDRQVNESDIPKLVYLQAIVKETLRLYPPFPLAAQHLVTEDCTIGGCLVPRGTRLIANLYKIQRDPLVWTEPLEFWPERFLTKHANVDLRGSLHFELIPFGAGRRKCPGILLGLQVVHLTLASFLHAFECSTESGSPVDMTQSSGLNNLKATPLQVLIAPRLSCNLI</sequence>
<evidence type="ECO:0000256" key="4">
    <source>
        <dbReference type="ARBA" id="ARBA00023004"/>
    </source>
</evidence>
<evidence type="ECO:0000256" key="3">
    <source>
        <dbReference type="ARBA" id="ARBA00023002"/>
    </source>
</evidence>
<dbReference type="EMBL" id="BSYO01000014">
    <property type="protein sequence ID" value="GMH14717.1"/>
    <property type="molecule type" value="Genomic_DNA"/>
</dbReference>
<keyword evidence="8" id="KW-0812">Transmembrane</keyword>
<keyword evidence="4 6" id="KW-0408">Iron</keyword>
<proteinExistence type="inferred from homology"/>
<dbReference type="InterPro" id="IPR002401">
    <property type="entry name" value="Cyt_P450_E_grp-I"/>
</dbReference>
<dbReference type="GO" id="GO:0020037">
    <property type="term" value="F:heme binding"/>
    <property type="evidence" value="ECO:0007669"/>
    <property type="project" value="InterPro"/>
</dbReference>
<reference evidence="9" key="1">
    <citation type="submission" date="2023-05" db="EMBL/GenBank/DDBJ databases">
        <title>Nepenthes gracilis genome sequencing.</title>
        <authorList>
            <person name="Fukushima K."/>
        </authorList>
    </citation>
    <scope>NUCLEOTIDE SEQUENCE</scope>
    <source>
        <strain evidence="9">SING2019-196</strain>
    </source>
</reference>
<dbReference type="PANTHER" id="PTHR47947:SF39">
    <property type="entry name" value="CYTOCHROME P450"/>
    <property type="match status" value="1"/>
</dbReference>
<keyword evidence="3 7" id="KW-0560">Oxidoreductase</keyword>
<name>A0AAD3SQN7_NEPGR</name>
<dbReference type="GO" id="GO:0016705">
    <property type="term" value="F:oxidoreductase activity, acting on paired donors, with incorporation or reduction of molecular oxygen"/>
    <property type="evidence" value="ECO:0007669"/>
    <property type="project" value="InterPro"/>
</dbReference>
<keyword evidence="2 6" id="KW-0479">Metal-binding</keyword>
<dbReference type="Proteomes" id="UP001279734">
    <property type="component" value="Unassembled WGS sequence"/>
</dbReference>
<feature type="binding site" description="axial binding residue" evidence="6">
    <location>
        <position position="459"/>
    </location>
    <ligand>
        <name>heme</name>
        <dbReference type="ChEBI" id="CHEBI:30413"/>
    </ligand>
    <ligandPart>
        <name>Fe</name>
        <dbReference type="ChEBI" id="CHEBI:18248"/>
    </ligandPart>
</feature>
<comment type="similarity">
    <text evidence="7">Belongs to the cytochrome P450 family.</text>
</comment>
<dbReference type="PRINTS" id="PR00463">
    <property type="entry name" value="EP450I"/>
</dbReference>
<protein>
    <recommendedName>
        <fullName evidence="11">Cytochrome P450</fullName>
    </recommendedName>
</protein>
<dbReference type="PANTHER" id="PTHR47947">
    <property type="entry name" value="CYTOCHROME P450 82C3-RELATED"/>
    <property type="match status" value="1"/>
</dbReference>
<gene>
    <name evidence="9" type="ORF">Nepgr_016558</name>
</gene>
<keyword evidence="8" id="KW-0472">Membrane</keyword>
<comment type="caution">
    <text evidence="9">The sequence shown here is derived from an EMBL/GenBank/DDBJ whole genome shotgun (WGS) entry which is preliminary data.</text>
</comment>
<keyword evidence="10" id="KW-1185">Reference proteome</keyword>
<accession>A0AAD3SQN7</accession>
<dbReference type="SUPFAM" id="SSF48264">
    <property type="entry name" value="Cytochrome P450"/>
    <property type="match status" value="1"/>
</dbReference>
<evidence type="ECO:0000256" key="6">
    <source>
        <dbReference type="PIRSR" id="PIRSR602401-1"/>
    </source>
</evidence>
<dbReference type="PRINTS" id="PR00385">
    <property type="entry name" value="P450"/>
</dbReference>
<keyword evidence="5 7" id="KW-0503">Monooxygenase</keyword>
<dbReference type="PROSITE" id="PS00086">
    <property type="entry name" value="CYTOCHROME_P450"/>
    <property type="match status" value="1"/>
</dbReference>
<evidence type="ECO:0000256" key="8">
    <source>
        <dbReference type="SAM" id="Phobius"/>
    </source>
</evidence>
<feature type="transmembrane region" description="Helical" evidence="8">
    <location>
        <begin position="6"/>
        <end position="24"/>
    </location>
</feature>
<organism evidence="9 10">
    <name type="scientific">Nepenthes gracilis</name>
    <name type="common">Slender pitcher plant</name>
    <dbReference type="NCBI Taxonomy" id="150966"/>
    <lineage>
        <taxon>Eukaryota</taxon>
        <taxon>Viridiplantae</taxon>
        <taxon>Streptophyta</taxon>
        <taxon>Embryophyta</taxon>
        <taxon>Tracheophyta</taxon>
        <taxon>Spermatophyta</taxon>
        <taxon>Magnoliopsida</taxon>
        <taxon>eudicotyledons</taxon>
        <taxon>Gunneridae</taxon>
        <taxon>Pentapetalae</taxon>
        <taxon>Caryophyllales</taxon>
        <taxon>Nepenthaceae</taxon>
        <taxon>Nepenthes</taxon>
    </lineage>
</organism>
<dbReference type="InterPro" id="IPR001128">
    <property type="entry name" value="Cyt_P450"/>
</dbReference>
<dbReference type="FunFam" id="1.10.630.10:FF:000026">
    <property type="entry name" value="Cytochrome P450 82C4"/>
    <property type="match status" value="1"/>
</dbReference>
<dbReference type="Pfam" id="PF00067">
    <property type="entry name" value="p450"/>
    <property type="match status" value="1"/>
</dbReference>
<comment type="cofactor">
    <cofactor evidence="6">
        <name>heme</name>
        <dbReference type="ChEBI" id="CHEBI:30413"/>
    </cofactor>
</comment>
<dbReference type="InterPro" id="IPR036396">
    <property type="entry name" value="Cyt_P450_sf"/>
</dbReference>
<dbReference type="GO" id="GO:0004497">
    <property type="term" value="F:monooxygenase activity"/>
    <property type="evidence" value="ECO:0007669"/>
    <property type="project" value="UniProtKB-KW"/>
</dbReference>
<evidence type="ECO:0000313" key="10">
    <source>
        <dbReference type="Proteomes" id="UP001279734"/>
    </source>
</evidence>
<evidence type="ECO:0000256" key="5">
    <source>
        <dbReference type="ARBA" id="ARBA00023033"/>
    </source>
</evidence>
<evidence type="ECO:0000256" key="2">
    <source>
        <dbReference type="ARBA" id="ARBA00022723"/>
    </source>
</evidence>
<keyword evidence="8" id="KW-1133">Transmembrane helix</keyword>
<dbReference type="InterPro" id="IPR017972">
    <property type="entry name" value="Cyt_P450_CS"/>
</dbReference>
<dbReference type="GO" id="GO:0005506">
    <property type="term" value="F:iron ion binding"/>
    <property type="evidence" value="ECO:0007669"/>
    <property type="project" value="InterPro"/>
</dbReference>
<dbReference type="Gene3D" id="1.10.630.10">
    <property type="entry name" value="Cytochrome P450"/>
    <property type="match status" value="1"/>
</dbReference>
<dbReference type="AlphaFoldDB" id="A0AAD3SQN7"/>
<evidence type="ECO:0000313" key="9">
    <source>
        <dbReference type="EMBL" id="GMH14717.1"/>
    </source>
</evidence>
<evidence type="ECO:0000256" key="7">
    <source>
        <dbReference type="RuleBase" id="RU000461"/>
    </source>
</evidence>